<feature type="domain" description="Large ribosomal subunit protein uL5 C-terminal" evidence="5">
    <location>
        <begin position="181"/>
        <end position="289"/>
    </location>
</feature>
<keyword evidence="3" id="KW-0687">Ribonucleoprotein</keyword>
<accession>A0A0H2R2F9</accession>
<dbReference type="GO" id="GO:1990904">
    <property type="term" value="C:ribonucleoprotein complex"/>
    <property type="evidence" value="ECO:0007669"/>
    <property type="project" value="UniProtKB-KW"/>
</dbReference>
<dbReference type="GO" id="GO:0006412">
    <property type="term" value="P:translation"/>
    <property type="evidence" value="ECO:0007669"/>
    <property type="project" value="InterPro"/>
</dbReference>
<dbReference type="Pfam" id="PF00673">
    <property type="entry name" value="Ribosomal_L5_C"/>
    <property type="match status" value="1"/>
</dbReference>
<dbReference type="GO" id="GO:0003735">
    <property type="term" value="F:structural constituent of ribosome"/>
    <property type="evidence" value="ECO:0007669"/>
    <property type="project" value="InterPro"/>
</dbReference>
<evidence type="ECO:0000313" key="7">
    <source>
        <dbReference type="Proteomes" id="UP000053477"/>
    </source>
</evidence>
<name>A0A0H2R2F9_9AGAM</name>
<sequence>MTSRIARAVARSRLAKKAPPVRYFQRDERGLPIPHIDILVRNTHQCRLQEHYHDTLRDDLMYLTYVHESKARPPPRQIRLTYDPEDPYSKHRKNLPVGGSQVGKKPSPPTTASNVVQLEKICLHSMQKGALANRSNLLGTLMAFRALTGETEGGGGWRSSGGVEIVRGRKNVSGWVRPGIPIGVKVELKGEKMYEFLGSLVQFVLPRLRDFEGVVLPPASANMNTPSGVSGVVTMGLPPEALGFFPQIEVNQDAYPRLYGMHIHFVTNAEGVGAQDKARALLSGFQLPFCRR</sequence>
<feature type="region of interest" description="Disordered" evidence="4">
    <location>
        <begin position="75"/>
        <end position="111"/>
    </location>
</feature>
<dbReference type="GO" id="GO:0005840">
    <property type="term" value="C:ribosome"/>
    <property type="evidence" value="ECO:0007669"/>
    <property type="project" value="UniProtKB-KW"/>
</dbReference>
<dbReference type="SUPFAM" id="SSF55282">
    <property type="entry name" value="RL5-like"/>
    <property type="match status" value="1"/>
</dbReference>
<dbReference type="STRING" id="27342.A0A0H2R2F9"/>
<evidence type="ECO:0000256" key="4">
    <source>
        <dbReference type="SAM" id="MobiDB-lite"/>
    </source>
</evidence>
<dbReference type="InterPro" id="IPR031309">
    <property type="entry name" value="Ribosomal_uL5_C"/>
</dbReference>
<evidence type="ECO:0000313" key="6">
    <source>
        <dbReference type="EMBL" id="KLO05532.1"/>
    </source>
</evidence>
<dbReference type="InterPro" id="IPR022803">
    <property type="entry name" value="Ribosomal_uL5_dom_sf"/>
</dbReference>
<protein>
    <submittedName>
        <fullName evidence="6">Mitochondrial 50S ribosomal protein L5</fullName>
    </submittedName>
</protein>
<dbReference type="OrthoDB" id="539541at2759"/>
<keyword evidence="2 6" id="KW-0689">Ribosomal protein</keyword>
<reference evidence="6 7" key="1">
    <citation type="submission" date="2015-04" db="EMBL/GenBank/DDBJ databases">
        <title>Complete genome sequence of Schizopora paradoxa KUC8140, a cosmopolitan wood degrader in East Asia.</title>
        <authorList>
            <consortium name="DOE Joint Genome Institute"/>
            <person name="Min B."/>
            <person name="Park H."/>
            <person name="Jang Y."/>
            <person name="Kim J.-J."/>
            <person name="Kim K.H."/>
            <person name="Pangilinan J."/>
            <person name="Lipzen A."/>
            <person name="Riley R."/>
            <person name="Grigoriev I.V."/>
            <person name="Spatafora J.W."/>
            <person name="Choi I.-G."/>
        </authorList>
    </citation>
    <scope>NUCLEOTIDE SEQUENCE [LARGE SCALE GENOMIC DNA]</scope>
    <source>
        <strain evidence="6 7">KUC8140</strain>
    </source>
</reference>
<organism evidence="6 7">
    <name type="scientific">Schizopora paradoxa</name>
    <dbReference type="NCBI Taxonomy" id="27342"/>
    <lineage>
        <taxon>Eukaryota</taxon>
        <taxon>Fungi</taxon>
        <taxon>Dikarya</taxon>
        <taxon>Basidiomycota</taxon>
        <taxon>Agaricomycotina</taxon>
        <taxon>Agaricomycetes</taxon>
        <taxon>Hymenochaetales</taxon>
        <taxon>Schizoporaceae</taxon>
        <taxon>Schizopora</taxon>
    </lineage>
</organism>
<evidence type="ECO:0000256" key="3">
    <source>
        <dbReference type="ARBA" id="ARBA00023274"/>
    </source>
</evidence>
<evidence type="ECO:0000259" key="5">
    <source>
        <dbReference type="Pfam" id="PF00673"/>
    </source>
</evidence>
<evidence type="ECO:0000256" key="2">
    <source>
        <dbReference type="ARBA" id="ARBA00022980"/>
    </source>
</evidence>
<dbReference type="EMBL" id="KQ086295">
    <property type="protein sequence ID" value="KLO05532.1"/>
    <property type="molecule type" value="Genomic_DNA"/>
</dbReference>
<proteinExistence type="inferred from homology"/>
<dbReference type="FunCoup" id="A0A0H2R2F9">
    <property type="interactions" value="199"/>
</dbReference>
<evidence type="ECO:0000256" key="1">
    <source>
        <dbReference type="ARBA" id="ARBA00008553"/>
    </source>
</evidence>
<dbReference type="PANTHER" id="PTHR11994">
    <property type="entry name" value="60S RIBOSOMAL PROTEIN L11-RELATED"/>
    <property type="match status" value="1"/>
</dbReference>
<gene>
    <name evidence="6" type="ORF">SCHPADRAFT_862286</name>
</gene>
<dbReference type="AlphaFoldDB" id="A0A0H2R2F9"/>
<keyword evidence="7" id="KW-1185">Reference proteome</keyword>
<dbReference type="Gene3D" id="3.30.1440.10">
    <property type="match status" value="1"/>
</dbReference>
<comment type="similarity">
    <text evidence="1">Belongs to the universal ribosomal protein uL5 family.</text>
</comment>
<dbReference type="Proteomes" id="UP000053477">
    <property type="component" value="Unassembled WGS sequence"/>
</dbReference>
<dbReference type="InParanoid" id="A0A0H2R2F9"/>
<dbReference type="InterPro" id="IPR002132">
    <property type="entry name" value="Ribosomal_uL5"/>
</dbReference>